<evidence type="ECO:0000256" key="5">
    <source>
        <dbReference type="ARBA" id="ARBA00022989"/>
    </source>
</evidence>
<feature type="transmembrane region" description="Helical" evidence="7">
    <location>
        <begin position="324"/>
        <end position="343"/>
    </location>
</feature>
<keyword evidence="4 7" id="KW-0812">Transmembrane</keyword>
<dbReference type="InterPro" id="IPR006042">
    <property type="entry name" value="Xan_ur_permease"/>
</dbReference>
<comment type="caution">
    <text evidence="8">The sequence shown here is derived from an EMBL/GenBank/DDBJ whole genome shotgun (WGS) entry which is preliminary data.</text>
</comment>
<evidence type="ECO:0000313" key="8">
    <source>
        <dbReference type="EMBL" id="MDA3730435.1"/>
    </source>
</evidence>
<dbReference type="PANTHER" id="PTHR42810">
    <property type="entry name" value="PURINE PERMEASE C1399.01C-RELATED"/>
    <property type="match status" value="1"/>
</dbReference>
<dbReference type="EMBL" id="JAQIFT010000013">
    <property type="protein sequence ID" value="MDA3730435.1"/>
    <property type="molecule type" value="Genomic_DNA"/>
</dbReference>
<dbReference type="GO" id="GO:0005886">
    <property type="term" value="C:plasma membrane"/>
    <property type="evidence" value="ECO:0007669"/>
    <property type="project" value="TreeGrafter"/>
</dbReference>
<dbReference type="RefSeq" id="WP_053985045.1">
    <property type="nucleotide sequence ID" value="NZ_JAQIFT010000013.1"/>
</dbReference>
<feature type="transmembrane region" description="Helical" evidence="7">
    <location>
        <begin position="349"/>
        <end position="374"/>
    </location>
</feature>
<dbReference type="GO" id="GO:0042907">
    <property type="term" value="F:xanthine transmembrane transporter activity"/>
    <property type="evidence" value="ECO:0007669"/>
    <property type="project" value="TreeGrafter"/>
</dbReference>
<dbReference type="PROSITE" id="PS01116">
    <property type="entry name" value="XANTH_URACIL_PERMASE"/>
    <property type="match status" value="1"/>
</dbReference>
<keyword evidence="9" id="KW-1185">Reference proteome</keyword>
<name>A0AA42DKC8_9FIRM</name>
<evidence type="ECO:0000256" key="4">
    <source>
        <dbReference type="ARBA" id="ARBA00022692"/>
    </source>
</evidence>
<proteinExistence type="inferred from homology"/>
<evidence type="ECO:0000256" key="1">
    <source>
        <dbReference type="ARBA" id="ARBA00004141"/>
    </source>
</evidence>
<feature type="transmembrane region" description="Helical" evidence="7">
    <location>
        <begin position="21"/>
        <end position="52"/>
    </location>
</feature>
<dbReference type="InterPro" id="IPR006043">
    <property type="entry name" value="NCS2"/>
</dbReference>
<sequence>MKASKEEDRNLIYQLEGRPSLSVAVPLGLQHVLAMFAGNLAPIFIVAGIAGVSMQERVLMIQCAMLVSGLATFIQLYPIKLGKNLQIGANLPIVMGTAFAFVPTLSTIAASYGIQAVFGGILVGAFVEIIMGLLIKPAKNIFSPVIIGAVLVTIGIKLLGIGANYFAGGVGASDFGSLENLFLGSLVFLIVIVLQRYGKGFFKVTALLIGLVVGFIVALMMGKVDLTPVMEASWFTIPMPLYFKPEFRLDAIMAFAAVYIVSGLETLGNTSGITMAAFNREATPSENQGAILADAIGSQVAGLFNCLPNTAFGQNAGIVAMTKVVNKFCIAMGAAVLILASIVPKVGAVFAAMPSSVLGGAVITVFAMILINGFKMLAKAGFTEKNVLILSVTFAIGYGLTALPEVTAHFHPFLQFIFSDAVASVCIVGIIANIFLNLLSHKKG</sequence>
<organism evidence="8 9">
    <name type="scientific">Holtiella tumoricola</name>
    <dbReference type="NCBI Taxonomy" id="3018743"/>
    <lineage>
        <taxon>Bacteria</taxon>
        <taxon>Bacillati</taxon>
        <taxon>Bacillota</taxon>
        <taxon>Clostridia</taxon>
        <taxon>Lachnospirales</taxon>
        <taxon>Cellulosilyticaceae</taxon>
        <taxon>Holtiella</taxon>
    </lineage>
</organism>
<keyword evidence="5 7" id="KW-1133">Transmembrane helix</keyword>
<reference evidence="8" key="1">
    <citation type="journal article" date="2023" name="Int. J. Syst. Evol. Microbiol.">
        <title>&lt;i&gt;Holtiella tumoricola&lt;/i&gt; gen. nov. sp. nov., isolated from a human clinical sample.</title>
        <authorList>
            <person name="Allen-Vercoe E."/>
            <person name="Daigneault M.C."/>
            <person name="Vancuren S.J."/>
            <person name="Cochrane K."/>
            <person name="O'Neal L.L."/>
            <person name="Sankaranarayanan K."/>
            <person name="Lawson P.A."/>
        </authorList>
    </citation>
    <scope>NUCLEOTIDE SEQUENCE</scope>
    <source>
        <strain evidence="8">CC70A</strain>
    </source>
</reference>
<evidence type="ECO:0000256" key="6">
    <source>
        <dbReference type="ARBA" id="ARBA00023136"/>
    </source>
</evidence>
<keyword evidence="6 7" id="KW-0472">Membrane</keyword>
<protein>
    <submittedName>
        <fullName evidence="8">Nucleobase:cation symporter-2 family protein</fullName>
    </submittedName>
</protein>
<dbReference type="NCBIfam" id="NF037981">
    <property type="entry name" value="NCS2_1"/>
    <property type="match status" value="1"/>
</dbReference>
<dbReference type="NCBIfam" id="TIGR00801">
    <property type="entry name" value="ncs2"/>
    <property type="match status" value="1"/>
</dbReference>
<evidence type="ECO:0000256" key="7">
    <source>
        <dbReference type="SAM" id="Phobius"/>
    </source>
</evidence>
<feature type="transmembrane region" description="Helical" evidence="7">
    <location>
        <begin position="116"/>
        <end position="135"/>
    </location>
</feature>
<accession>A0AA42DKC8</accession>
<comment type="similarity">
    <text evidence="2">Belongs to the nucleobase:cation symporter-2 (NCS2) (TC 2.A.40) family.</text>
</comment>
<feature type="transmembrane region" description="Helical" evidence="7">
    <location>
        <begin position="175"/>
        <end position="194"/>
    </location>
</feature>
<dbReference type="Pfam" id="PF00860">
    <property type="entry name" value="Xan_ur_permease"/>
    <property type="match status" value="1"/>
</dbReference>
<feature type="transmembrane region" description="Helical" evidence="7">
    <location>
        <begin position="58"/>
        <end position="77"/>
    </location>
</feature>
<feature type="transmembrane region" description="Helical" evidence="7">
    <location>
        <begin position="416"/>
        <end position="439"/>
    </location>
</feature>
<keyword evidence="3" id="KW-0813">Transport</keyword>
<feature type="transmembrane region" description="Helical" evidence="7">
    <location>
        <begin position="142"/>
        <end position="163"/>
    </location>
</feature>
<gene>
    <name evidence="8" type="ORF">PBV87_02805</name>
</gene>
<feature type="transmembrane region" description="Helical" evidence="7">
    <location>
        <begin position="201"/>
        <end position="221"/>
    </location>
</feature>
<feature type="transmembrane region" description="Helical" evidence="7">
    <location>
        <begin position="247"/>
        <end position="267"/>
    </location>
</feature>
<dbReference type="Proteomes" id="UP001169242">
    <property type="component" value="Unassembled WGS sequence"/>
</dbReference>
<feature type="transmembrane region" description="Helical" evidence="7">
    <location>
        <begin position="386"/>
        <end position="404"/>
    </location>
</feature>
<evidence type="ECO:0000256" key="2">
    <source>
        <dbReference type="ARBA" id="ARBA00008821"/>
    </source>
</evidence>
<evidence type="ECO:0000313" key="9">
    <source>
        <dbReference type="Proteomes" id="UP001169242"/>
    </source>
</evidence>
<dbReference type="PANTHER" id="PTHR42810:SF2">
    <property type="entry name" value="PURINE PERMEASE C1399.01C-RELATED"/>
    <property type="match status" value="1"/>
</dbReference>
<feature type="transmembrane region" description="Helical" evidence="7">
    <location>
        <begin position="89"/>
        <end position="110"/>
    </location>
</feature>
<evidence type="ECO:0000256" key="3">
    <source>
        <dbReference type="ARBA" id="ARBA00022448"/>
    </source>
</evidence>
<comment type="subcellular location">
    <subcellularLocation>
        <location evidence="1">Membrane</location>
        <topology evidence="1">Multi-pass membrane protein</topology>
    </subcellularLocation>
</comment>
<dbReference type="AlphaFoldDB" id="A0AA42DKC8"/>